<gene>
    <name evidence="1" type="ORF">LTRI10_LOCUS6428</name>
</gene>
<reference evidence="1 2" key="1">
    <citation type="submission" date="2024-04" db="EMBL/GenBank/DDBJ databases">
        <authorList>
            <person name="Fracassetti M."/>
        </authorList>
    </citation>
    <scope>NUCLEOTIDE SEQUENCE [LARGE SCALE GENOMIC DNA]</scope>
</reference>
<evidence type="ECO:0000313" key="2">
    <source>
        <dbReference type="Proteomes" id="UP001497516"/>
    </source>
</evidence>
<organism evidence="1 2">
    <name type="scientific">Linum trigynum</name>
    <dbReference type="NCBI Taxonomy" id="586398"/>
    <lineage>
        <taxon>Eukaryota</taxon>
        <taxon>Viridiplantae</taxon>
        <taxon>Streptophyta</taxon>
        <taxon>Embryophyta</taxon>
        <taxon>Tracheophyta</taxon>
        <taxon>Spermatophyta</taxon>
        <taxon>Magnoliopsida</taxon>
        <taxon>eudicotyledons</taxon>
        <taxon>Gunneridae</taxon>
        <taxon>Pentapetalae</taxon>
        <taxon>rosids</taxon>
        <taxon>fabids</taxon>
        <taxon>Malpighiales</taxon>
        <taxon>Linaceae</taxon>
        <taxon>Linum</taxon>
    </lineage>
</organism>
<dbReference type="Proteomes" id="UP001497516">
    <property type="component" value="Chromosome 10"/>
</dbReference>
<protein>
    <submittedName>
        <fullName evidence="1">Uncharacterized protein</fullName>
    </submittedName>
</protein>
<name>A0AAV2CS11_9ROSI</name>
<dbReference type="AlphaFoldDB" id="A0AAV2CS11"/>
<keyword evidence="2" id="KW-1185">Reference proteome</keyword>
<dbReference type="EMBL" id="OZ034814">
    <property type="protein sequence ID" value="CAL1358904.1"/>
    <property type="molecule type" value="Genomic_DNA"/>
</dbReference>
<proteinExistence type="predicted"/>
<accession>A0AAV2CS11</accession>
<sequence>MSSPLFSIQVEITSMMKFISVMKEVEEHDGEDGGGGGLMVSVAEEGEPRDRGRRGMADGGDCACCVVRRDGMIVR</sequence>
<evidence type="ECO:0000313" key="1">
    <source>
        <dbReference type="EMBL" id="CAL1358904.1"/>
    </source>
</evidence>